<sequence length="132" mass="14723">EGREQMISLSKIKNGCTENLWDDVVAGPQPEARGRGHLRRISTGLTSLNNTKEATMWADQRLYQRVRLPGHTRIWPESGCVENNVTTREIGANVFDKPSHPNLPRFMTGCTAAKPGASTVKACCHRRIVKLK</sequence>
<evidence type="ECO:0000313" key="3">
    <source>
        <dbReference type="Proteomes" id="UP000824890"/>
    </source>
</evidence>
<comment type="caution">
    <text evidence="2">The sequence shown here is derived from an EMBL/GenBank/DDBJ whole genome shotgun (WGS) entry which is preliminary data.</text>
</comment>
<gene>
    <name evidence="2" type="ORF">HID58_096072</name>
</gene>
<dbReference type="Pfam" id="PF05564">
    <property type="entry name" value="Auxin_repressed"/>
    <property type="match status" value="1"/>
</dbReference>
<dbReference type="EMBL" id="JAGKQM010002334">
    <property type="protein sequence ID" value="KAH0849804.1"/>
    <property type="molecule type" value="Genomic_DNA"/>
</dbReference>
<accession>A0ABQ7X1H3</accession>
<keyword evidence="3" id="KW-1185">Reference proteome</keyword>
<reference evidence="2 3" key="1">
    <citation type="submission" date="2021-05" db="EMBL/GenBank/DDBJ databases">
        <title>Genome Assembly of Synthetic Allotetraploid Brassica napus Reveals Homoeologous Exchanges between Subgenomes.</title>
        <authorList>
            <person name="Davis J.T."/>
        </authorList>
    </citation>
    <scope>NUCLEOTIDE SEQUENCE [LARGE SCALE GENOMIC DNA]</scope>
    <source>
        <strain evidence="3">cv. Da-Ae</strain>
        <tissue evidence="2">Seedling</tissue>
    </source>
</reference>
<evidence type="ECO:0000313" key="2">
    <source>
        <dbReference type="EMBL" id="KAH0849804.1"/>
    </source>
</evidence>
<comment type="similarity">
    <text evidence="1">Belongs to the DRM1/ARP family.</text>
</comment>
<proteinExistence type="inferred from homology"/>
<dbReference type="InterPro" id="IPR008406">
    <property type="entry name" value="DRM/ARP"/>
</dbReference>
<dbReference type="Proteomes" id="UP000824890">
    <property type="component" value="Unassembled WGS sequence"/>
</dbReference>
<organism evidence="2 3">
    <name type="scientific">Brassica napus</name>
    <name type="common">Rape</name>
    <dbReference type="NCBI Taxonomy" id="3708"/>
    <lineage>
        <taxon>Eukaryota</taxon>
        <taxon>Viridiplantae</taxon>
        <taxon>Streptophyta</taxon>
        <taxon>Embryophyta</taxon>
        <taxon>Tracheophyta</taxon>
        <taxon>Spermatophyta</taxon>
        <taxon>Magnoliopsida</taxon>
        <taxon>eudicotyledons</taxon>
        <taxon>Gunneridae</taxon>
        <taxon>Pentapetalae</taxon>
        <taxon>rosids</taxon>
        <taxon>malvids</taxon>
        <taxon>Brassicales</taxon>
        <taxon>Brassicaceae</taxon>
        <taxon>Brassiceae</taxon>
        <taxon>Brassica</taxon>
    </lineage>
</organism>
<feature type="non-terminal residue" evidence="2">
    <location>
        <position position="1"/>
    </location>
</feature>
<name>A0ABQ7X1H3_BRANA</name>
<protein>
    <submittedName>
        <fullName evidence="2">Uncharacterized protein</fullName>
    </submittedName>
</protein>
<evidence type="ECO:0000256" key="1">
    <source>
        <dbReference type="ARBA" id="ARBA00010502"/>
    </source>
</evidence>